<evidence type="ECO:0000259" key="1">
    <source>
        <dbReference type="Pfam" id="PF13439"/>
    </source>
</evidence>
<dbReference type="PANTHER" id="PTHR12526:SF637">
    <property type="entry name" value="GLYCOSYLTRANSFERASE EPSF-RELATED"/>
    <property type="match status" value="1"/>
</dbReference>
<name>A0A1T5D4U7_9SPHI</name>
<dbReference type="Proteomes" id="UP000189981">
    <property type="component" value="Unassembled WGS sequence"/>
</dbReference>
<dbReference type="PANTHER" id="PTHR12526">
    <property type="entry name" value="GLYCOSYLTRANSFERASE"/>
    <property type="match status" value="1"/>
</dbReference>
<gene>
    <name evidence="2" type="ORF">SAMN05661099_2153</name>
</gene>
<keyword evidence="2" id="KW-0808">Transferase</keyword>
<feature type="domain" description="Glycosyltransferase subfamily 4-like N-terminal" evidence="1">
    <location>
        <begin position="27"/>
        <end position="232"/>
    </location>
</feature>
<dbReference type="EMBL" id="FUYR01000002">
    <property type="protein sequence ID" value="SKB66646.1"/>
    <property type="molecule type" value="Genomic_DNA"/>
</dbReference>
<organism evidence="2 3">
    <name type="scientific">Daejeonella lutea</name>
    <dbReference type="NCBI Taxonomy" id="572036"/>
    <lineage>
        <taxon>Bacteria</taxon>
        <taxon>Pseudomonadati</taxon>
        <taxon>Bacteroidota</taxon>
        <taxon>Sphingobacteriia</taxon>
        <taxon>Sphingobacteriales</taxon>
        <taxon>Sphingobacteriaceae</taxon>
        <taxon>Daejeonella</taxon>
    </lineage>
</organism>
<reference evidence="3" key="1">
    <citation type="submission" date="2017-02" db="EMBL/GenBank/DDBJ databases">
        <authorList>
            <person name="Varghese N."/>
            <person name="Submissions S."/>
        </authorList>
    </citation>
    <scope>NUCLEOTIDE SEQUENCE [LARGE SCALE GENOMIC DNA]</scope>
    <source>
        <strain evidence="3">DSM 22385</strain>
    </source>
</reference>
<dbReference type="Pfam" id="PF13439">
    <property type="entry name" value="Glyco_transf_4"/>
    <property type="match status" value="1"/>
</dbReference>
<dbReference type="STRING" id="572036.SAMN05661099_2153"/>
<evidence type="ECO:0000313" key="2">
    <source>
        <dbReference type="EMBL" id="SKB66646.1"/>
    </source>
</evidence>
<dbReference type="Gene3D" id="3.40.50.2000">
    <property type="entry name" value="Glycogen Phosphorylase B"/>
    <property type="match status" value="2"/>
</dbReference>
<dbReference type="SUPFAM" id="SSF53756">
    <property type="entry name" value="UDP-Glycosyltransferase/glycogen phosphorylase"/>
    <property type="match status" value="1"/>
</dbReference>
<protein>
    <submittedName>
        <fullName evidence="2">Glycosyltransferase involved in cell wall bisynthesis</fullName>
    </submittedName>
</protein>
<dbReference type="Pfam" id="PF13692">
    <property type="entry name" value="Glyco_trans_1_4"/>
    <property type="match status" value="1"/>
</dbReference>
<sequence>MASLKSIYFVFLIFVKILHLNTYTGNGGAGKACDRLSKALQKHGIDSQVAVNFLFKDNPEVHDLSSGFFSKWLTAAAIILERLANKIFVKPLPIPFSIPLWGKDLSQRKLLKSADIIHIHWVNHAFLRPEDIAKLSSLNKPLVWTFHDSNAFTGGCHVRYTCDHYMNECGNCPVLRRSHPQDLSHRIWMRKNKSYQGIELTIIAPSAWMAESVLKSKLLNSKSIITIPNTLNMEIFKPHTQAESRKNLGLSSDKFIIMSGFMPSRKDMHKGTSYLVEALEIFARDQQVDKDKIELVIFGNRDTSNVPAFPVRTTFLGTIASEEKLSMCYSAADVFMAPSLEDNLPYTVMESLACGTPVVAFTTGGIPDMVEHKSNGYLAEYRSSSDLAAGISWVFSHADRLMLRSNARNHIMDNFSEQEIAQRHVKMYNSLLSGHVSA</sequence>
<evidence type="ECO:0000313" key="3">
    <source>
        <dbReference type="Proteomes" id="UP000189981"/>
    </source>
</evidence>
<dbReference type="InterPro" id="IPR028098">
    <property type="entry name" value="Glyco_trans_4-like_N"/>
</dbReference>
<accession>A0A1T5D4U7</accession>
<proteinExistence type="predicted"/>
<dbReference type="GO" id="GO:0016757">
    <property type="term" value="F:glycosyltransferase activity"/>
    <property type="evidence" value="ECO:0007669"/>
    <property type="project" value="UniProtKB-ARBA"/>
</dbReference>
<keyword evidence="3" id="KW-1185">Reference proteome</keyword>
<dbReference type="AlphaFoldDB" id="A0A1T5D4U7"/>